<reference evidence="1 2" key="1">
    <citation type="journal article" date="2015" name="Genome Announc.">
        <title>Genomic Analysis of Broad-Host-Range Enterobacteriophage Av-05.</title>
        <authorList>
            <person name="Amarillas L."/>
            <person name="Lopez-Cuevas O."/>
            <person name="Leon-Felix J."/>
            <person name="Castro-Del Campo N."/>
            <person name="Gerba C.P."/>
            <person name="Chaidez C."/>
        </authorList>
    </citation>
    <scope>NUCLEOTIDE SEQUENCE [LARGE SCALE GENOMIC DNA]</scope>
</reference>
<accession>A0A076G7U0</accession>
<keyword evidence="2" id="KW-1185">Reference proteome</keyword>
<dbReference type="OrthoDB" id="38581at10239"/>
<dbReference type="Proteomes" id="UP000028961">
    <property type="component" value="Segment"/>
</dbReference>
<dbReference type="RefSeq" id="YP_009111093.1">
    <property type="nucleotide sequence ID" value="NC_025830.1"/>
</dbReference>
<proteinExistence type="predicted"/>
<sequence>MAYDENSIRVLSPDDIKQRFDWVRIGDLVHEYNLPVDWVRRGFEACWRLGIEPDYFINKYILKHDVDPVPDFEAVFKEIIMESRFGDQVCTRQSQN</sequence>
<protein>
    <submittedName>
        <fullName evidence="1">Uncharacterized protein</fullName>
    </submittedName>
</protein>
<name>A0A076G7U0_9CAUD</name>
<dbReference type="GeneID" id="22475360"/>
<organism evidence="1 2">
    <name type="scientific">Escherichia phage Av-05</name>
    <dbReference type="NCBI Taxonomy" id="1527519"/>
    <lineage>
        <taxon>Viruses</taxon>
        <taxon>Duplodnaviria</taxon>
        <taxon>Heunggongvirae</taxon>
        <taxon>Uroviricota</taxon>
        <taxon>Caudoviricetes</taxon>
        <taxon>Vequintavirinae</taxon>
        <taxon>Avunavirus</taxon>
        <taxon>Avunavirus Av05</taxon>
    </lineage>
</organism>
<gene>
    <name evidence="1" type="ORF">Av05_0019</name>
</gene>
<evidence type="ECO:0000313" key="1">
    <source>
        <dbReference type="EMBL" id="AII27562.1"/>
    </source>
</evidence>
<dbReference type="KEGG" id="vg:22475360"/>
<dbReference type="EMBL" id="KM190144">
    <property type="protein sequence ID" value="AII27562.1"/>
    <property type="molecule type" value="Genomic_DNA"/>
</dbReference>
<evidence type="ECO:0000313" key="2">
    <source>
        <dbReference type="Proteomes" id="UP000028961"/>
    </source>
</evidence>